<dbReference type="GO" id="GO:0003677">
    <property type="term" value="F:DNA binding"/>
    <property type="evidence" value="ECO:0007669"/>
    <property type="project" value="UniProtKB-KW"/>
</dbReference>
<keyword evidence="5" id="KW-0175">Coiled coil</keyword>
<dbReference type="InterPro" id="IPR010499">
    <property type="entry name" value="AraC_E-bd"/>
</dbReference>
<evidence type="ECO:0000256" key="4">
    <source>
        <dbReference type="ARBA" id="ARBA00023163"/>
    </source>
</evidence>
<keyword evidence="4" id="KW-0804">Transcription</keyword>
<keyword evidence="10" id="KW-1185">Reference proteome</keyword>
<organism evidence="7 9">
    <name type="scientific">Clostridium septicum</name>
    <dbReference type="NCBI Taxonomy" id="1504"/>
    <lineage>
        <taxon>Bacteria</taxon>
        <taxon>Bacillati</taxon>
        <taxon>Bacillota</taxon>
        <taxon>Clostridia</taxon>
        <taxon>Eubacteriales</taxon>
        <taxon>Clostridiaceae</taxon>
        <taxon>Clostridium</taxon>
    </lineage>
</organism>
<dbReference type="PROSITE" id="PS50937">
    <property type="entry name" value="HTH_MERR_2"/>
    <property type="match status" value="1"/>
</dbReference>
<dbReference type="InterPro" id="IPR047057">
    <property type="entry name" value="MerR_fam"/>
</dbReference>
<gene>
    <name evidence="7" type="ORF">CP523_03375</name>
    <name evidence="8" type="ORF">NH397_11610</name>
</gene>
<dbReference type="PANTHER" id="PTHR30204">
    <property type="entry name" value="REDOX-CYCLING DRUG-SENSING TRANSCRIPTIONAL ACTIVATOR SOXR"/>
    <property type="match status" value="1"/>
</dbReference>
<evidence type="ECO:0000313" key="10">
    <source>
        <dbReference type="Proteomes" id="UP001055437"/>
    </source>
</evidence>
<feature type="domain" description="HTH merR-type" evidence="6">
    <location>
        <begin position="4"/>
        <end position="72"/>
    </location>
</feature>
<keyword evidence="2" id="KW-0805">Transcription regulation</keyword>
<dbReference type="Proteomes" id="UP000280586">
    <property type="component" value="Chromosome"/>
</dbReference>
<dbReference type="RefSeq" id="WP_066679107.1">
    <property type="nucleotide sequence ID" value="NZ_CABMIZ010000064.1"/>
</dbReference>
<evidence type="ECO:0000313" key="9">
    <source>
        <dbReference type="Proteomes" id="UP000280586"/>
    </source>
</evidence>
<evidence type="ECO:0000256" key="5">
    <source>
        <dbReference type="SAM" id="Coils"/>
    </source>
</evidence>
<dbReference type="Gene3D" id="1.10.1660.10">
    <property type="match status" value="1"/>
</dbReference>
<dbReference type="AlphaFoldDB" id="A0A9N7JJV4"/>
<evidence type="ECO:0000256" key="2">
    <source>
        <dbReference type="ARBA" id="ARBA00023015"/>
    </source>
</evidence>
<dbReference type="EMBL" id="CP099799">
    <property type="protein sequence ID" value="USS00133.1"/>
    <property type="molecule type" value="Genomic_DNA"/>
</dbReference>
<dbReference type="InterPro" id="IPR000551">
    <property type="entry name" value="MerR-type_HTH_dom"/>
</dbReference>
<dbReference type="OrthoDB" id="9773308at2"/>
<evidence type="ECO:0000313" key="7">
    <source>
        <dbReference type="EMBL" id="AYE33574.1"/>
    </source>
</evidence>
<reference evidence="7 9" key="1">
    <citation type="submission" date="2017-09" db="EMBL/GenBank/DDBJ databases">
        <authorList>
            <person name="Thomas P."/>
            <person name="Seyboldt C."/>
        </authorList>
    </citation>
    <scope>NUCLEOTIDE SEQUENCE [LARGE SCALE GENOMIC DNA]</scope>
    <source>
        <strain evidence="7 9">DSM 7534</strain>
    </source>
</reference>
<reference evidence="8" key="2">
    <citation type="submission" date="2022-06" db="EMBL/GenBank/DDBJ databases">
        <authorList>
            <person name="Holder M.E."/>
            <person name="Ajami N.J."/>
            <person name="Petrosino J.F."/>
        </authorList>
    </citation>
    <scope>NUCLEOTIDE SEQUENCE</scope>
    <source>
        <strain evidence="8">RMA 8861</strain>
    </source>
</reference>
<evidence type="ECO:0000313" key="8">
    <source>
        <dbReference type="EMBL" id="USS00133.1"/>
    </source>
</evidence>
<dbReference type="SMART" id="SM00422">
    <property type="entry name" value="HTH_MERR"/>
    <property type="match status" value="1"/>
</dbReference>
<dbReference type="Pfam" id="PF06445">
    <property type="entry name" value="GyrI-like"/>
    <property type="match status" value="1"/>
</dbReference>
<dbReference type="Gene3D" id="3.20.80.10">
    <property type="entry name" value="Regulatory factor, effector binding domain"/>
    <property type="match status" value="1"/>
</dbReference>
<dbReference type="InterPro" id="IPR029442">
    <property type="entry name" value="GyrI-like"/>
</dbReference>
<dbReference type="InterPro" id="IPR009061">
    <property type="entry name" value="DNA-bd_dom_put_sf"/>
</dbReference>
<dbReference type="InterPro" id="IPR011256">
    <property type="entry name" value="Reg_factor_effector_dom_sf"/>
</dbReference>
<dbReference type="CDD" id="cd00592">
    <property type="entry name" value="HTH_MerR-like"/>
    <property type="match status" value="1"/>
</dbReference>
<dbReference type="SUPFAM" id="SSF55136">
    <property type="entry name" value="Probable bacterial effector-binding domain"/>
    <property type="match status" value="1"/>
</dbReference>
<dbReference type="Proteomes" id="UP001055437">
    <property type="component" value="Chromosome"/>
</dbReference>
<protein>
    <submittedName>
        <fullName evidence="7">MerR family transcriptional regulator</fullName>
    </submittedName>
</protein>
<evidence type="ECO:0000256" key="1">
    <source>
        <dbReference type="ARBA" id="ARBA00022491"/>
    </source>
</evidence>
<keyword evidence="1" id="KW-0678">Repressor</keyword>
<dbReference type="GeneID" id="303559722"/>
<dbReference type="SUPFAM" id="SSF46955">
    <property type="entry name" value="Putative DNA-binding domain"/>
    <property type="match status" value="1"/>
</dbReference>
<accession>A0A9N7JJV4</accession>
<dbReference type="KEGG" id="csep:CP523_03375"/>
<evidence type="ECO:0000259" key="6">
    <source>
        <dbReference type="PROSITE" id="PS50937"/>
    </source>
</evidence>
<dbReference type="GO" id="GO:0003700">
    <property type="term" value="F:DNA-binding transcription factor activity"/>
    <property type="evidence" value="ECO:0007669"/>
    <property type="project" value="InterPro"/>
</dbReference>
<name>A0A9N7JJV4_CLOSE</name>
<dbReference type="SMART" id="SM00871">
    <property type="entry name" value="AraC_E_bind"/>
    <property type="match status" value="1"/>
</dbReference>
<dbReference type="EMBL" id="CP023671">
    <property type="protein sequence ID" value="AYE33574.1"/>
    <property type="molecule type" value="Genomic_DNA"/>
</dbReference>
<keyword evidence="3" id="KW-0238">DNA-binding</keyword>
<dbReference type="PANTHER" id="PTHR30204:SF69">
    <property type="entry name" value="MERR-FAMILY TRANSCRIPTIONAL REGULATOR"/>
    <property type="match status" value="1"/>
</dbReference>
<evidence type="ECO:0000256" key="3">
    <source>
        <dbReference type="ARBA" id="ARBA00023125"/>
    </source>
</evidence>
<dbReference type="Pfam" id="PF13411">
    <property type="entry name" value="MerR_1"/>
    <property type="match status" value="1"/>
</dbReference>
<proteinExistence type="predicted"/>
<feature type="coiled-coil region" evidence="5">
    <location>
        <begin position="72"/>
        <end position="113"/>
    </location>
</feature>
<sequence length="268" mass="31936">MKEYYKIGEISKIYGIGRDSLMYYEEIGILKPIRDTNDYRLYSISDIWKLNLIKELRELNFSMAKIKEYINNRNITSTKEMLNEEIRLLNKKIIDLNKQKANISKRLKDIEEVIENSLINKVEVVYIKERKALKLNGDISRDVEVDFLVKKLQKEYEEKFYLLGNNHIGAIYNSNKLDKGIYNQYKSVFCLLEDLDEGYNLVLKEGKYVTYSYKGAYSKNKIYLKEMFEFIERNSYEILDDPIEIYKLDVHETSIENEFITEIQIPIK</sequence>